<evidence type="ECO:0000313" key="1">
    <source>
        <dbReference type="EMBL" id="KAK8196065.1"/>
    </source>
</evidence>
<evidence type="ECO:0000313" key="2">
    <source>
        <dbReference type="Proteomes" id="UP001320706"/>
    </source>
</evidence>
<dbReference type="Proteomes" id="UP001320706">
    <property type="component" value="Unassembled WGS sequence"/>
</dbReference>
<accession>A0ACC3S4B6</accession>
<sequence length="318" mass="32353">MSLSLALLGLAAGANALVPRGSTCCFHLSATGGPGGDVGQLDDGQNRIGQGLPAAQYCIADGGLTDGNGRGCILTEPTTQFQCDTGASPSTGFSVDCDGKLSLNGNTNFASCPTGDNGGYNIYSSAPEGQQGCVTITLSADSCASGCPTPTPSPAPKTCPANLGGTYEYPHLIVPVDSTKPSTTLGTSYNGEVSSTVSSLFNFDIPASDSGKTCSLVFLFPTQAELETSSFTFSGSGAIDFAMLSSPASESTTYDSVPAVKTDYGSTTVAPGNSYTIATFDCPANSAVGFELTAPSDTSLWYFQDYNPSPIGLYITVC</sequence>
<dbReference type="EMBL" id="JAMKPW020000042">
    <property type="protein sequence ID" value="KAK8196065.1"/>
    <property type="molecule type" value="Genomic_DNA"/>
</dbReference>
<keyword evidence="2" id="KW-1185">Reference proteome</keyword>
<name>A0ACC3S4B6_9PEZI</name>
<protein>
    <submittedName>
        <fullName evidence="1">Uncharacterized protein</fullName>
    </submittedName>
</protein>
<reference evidence="1" key="1">
    <citation type="submission" date="2024-02" db="EMBL/GenBank/DDBJ databases">
        <title>Metagenome Assembled Genome of Zalaria obscura JY119.</title>
        <authorList>
            <person name="Vighnesh L."/>
            <person name="Jagadeeshwari U."/>
            <person name="Venkata Ramana C."/>
            <person name="Sasikala C."/>
        </authorList>
    </citation>
    <scope>NUCLEOTIDE SEQUENCE</scope>
    <source>
        <strain evidence="1">JY119</strain>
    </source>
</reference>
<comment type="caution">
    <text evidence="1">The sequence shown here is derived from an EMBL/GenBank/DDBJ whole genome shotgun (WGS) entry which is preliminary data.</text>
</comment>
<gene>
    <name evidence="1" type="ORF">M8818_007217</name>
</gene>
<proteinExistence type="predicted"/>
<organism evidence="1 2">
    <name type="scientific">Zalaria obscura</name>
    <dbReference type="NCBI Taxonomy" id="2024903"/>
    <lineage>
        <taxon>Eukaryota</taxon>
        <taxon>Fungi</taxon>
        <taxon>Dikarya</taxon>
        <taxon>Ascomycota</taxon>
        <taxon>Pezizomycotina</taxon>
        <taxon>Dothideomycetes</taxon>
        <taxon>Dothideomycetidae</taxon>
        <taxon>Dothideales</taxon>
        <taxon>Zalariaceae</taxon>
        <taxon>Zalaria</taxon>
    </lineage>
</organism>